<reference evidence="3" key="1">
    <citation type="submission" date="2017-05" db="EMBL/GenBank/DDBJ databases">
        <authorList>
            <person name="Rodrigo-Torres L."/>
            <person name="Arahal R. D."/>
            <person name="Lucena T."/>
        </authorList>
    </citation>
    <scope>NUCLEOTIDE SEQUENCE [LARGE SCALE GENOMIC DNA]</scope>
    <source>
        <strain evidence="3">CECT 8649</strain>
    </source>
</reference>
<dbReference type="OrthoDB" id="7773807at2"/>
<evidence type="ECO:0008006" key="4">
    <source>
        <dbReference type="Google" id="ProtNLM"/>
    </source>
</evidence>
<name>A0A238JCE7_9RHOB</name>
<evidence type="ECO:0000313" key="2">
    <source>
        <dbReference type="EMBL" id="SMX28348.1"/>
    </source>
</evidence>
<accession>A0A238JCE7</accession>
<proteinExistence type="predicted"/>
<organism evidence="2 3">
    <name type="scientific">Pelagimonas phthalicica</name>
    <dbReference type="NCBI Taxonomy" id="1037362"/>
    <lineage>
        <taxon>Bacteria</taxon>
        <taxon>Pseudomonadati</taxon>
        <taxon>Pseudomonadota</taxon>
        <taxon>Alphaproteobacteria</taxon>
        <taxon>Rhodobacterales</taxon>
        <taxon>Roseobacteraceae</taxon>
        <taxon>Pelagimonas</taxon>
    </lineage>
</organism>
<dbReference type="PROSITE" id="PS51257">
    <property type="entry name" value="PROKAR_LIPOPROTEIN"/>
    <property type="match status" value="1"/>
</dbReference>
<feature type="chain" id="PRO_5012737416" description="Lipoprotein" evidence="1">
    <location>
        <begin position="23"/>
        <end position="167"/>
    </location>
</feature>
<sequence>MKKPISVLVVSMLVLTSCGAVRDSVVNPFNWFGRSKSEPVATEANVNPLIPKRRASLFRKEKDESYKGWEIAEVTQLLVERRPGGAIVRASGVTAQQNAFDVKLVPVKEQSNETTLTFAFKALQARGPVGSEASRTVTAAIWLTDNQLAGIRQIRVVAANNARVSRR</sequence>
<keyword evidence="3" id="KW-1185">Reference proteome</keyword>
<dbReference type="Proteomes" id="UP000225972">
    <property type="component" value="Unassembled WGS sequence"/>
</dbReference>
<dbReference type="EMBL" id="FXXP01000002">
    <property type="protein sequence ID" value="SMX28348.1"/>
    <property type="molecule type" value="Genomic_DNA"/>
</dbReference>
<feature type="signal peptide" evidence="1">
    <location>
        <begin position="1"/>
        <end position="22"/>
    </location>
</feature>
<evidence type="ECO:0000256" key="1">
    <source>
        <dbReference type="SAM" id="SignalP"/>
    </source>
</evidence>
<evidence type="ECO:0000313" key="3">
    <source>
        <dbReference type="Proteomes" id="UP000225972"/>
    </source>
</evidence>
<keyword evidence="1" id="KW-0732">Signal</keyword>
<dbReference type="RefSeq" id="WP_099245622.1">
    <property type="nucleotide sequence ID" value="NZ_FXXP01000002.1"/>
</dbReference>
<gene>
    <name evidence="2" type="ORF">TRP8649_02467</name>
</gene>
<protein>
    <recommendedName>
        <fullName evidence="4">Lipoprotein</fullName>
    </recommendedName>
</protein>
<dbReference type="AlphaFoldDB" id="A0A238JCE7"/>